<reference evidence="2" key="1">
    <citation type="submission" date="2016-05" db="EMBL/GenBank/DDBJ databases">
        <title>Comparative genomics of biotechnologically important yeasts.</title>
        <authorList>
            <consortium name="DOE Joint Genome Institute"/>
            <person name="Riley R."/>
            <person name="Haridas S."/>
            <person name="Wolfe K.H."/>
            <person name="Lopes M.R."/>
            <person name="Hittinger C.T."/>
            <person name="Goker M."/>
            <person name="Salamov A."/>
            <person name="Wisecaver J."/>
            <person name="Long T.M."/>
            <person name="Aerts A.L."/>
            <person name="Barry K."/>
            <person name="Choi C."/>
            <person name="Clum A."/>
            <person name="Coughlan A.Y."/>
            <person name="Deshpande S."/>
            <person name="Douglass A.P."/>
            <person name="Hanson S.J."/>
            <person name="Klenk H.-P."/>
            <person name="Labutti K."/>
            <person name="Lapidus A."/>
            <person name="Lindquist E."/>
            <person name="Lipzen A."/>
            <person name="Meier-Kolthoff J.P."/>
            <person name="Ohm R.A."/>
            <person name="Otillar R.P."/>
            <person name="Pangilinan J."/>
            <person name="Peng Y."/>
            <person name="Rokas A."/>
            <person name="Rosa C.A."/>
            <person name="Scheuner C."/>
            <person name="Sibirny A.A."/>
            <person name="Slot J.C."/>
            <person name="Stielow J.B."/>
            <person name="Sun H."/>
            <person name="Kurtzman C.P."/>
            <person name="Blackwell M."/>
            <person name="Grigoriev I.V."/>
            <person name="Jeffries T.W."/>
        </authorList>
    </citation>
    <scope>NUCLEOTIDE SEQUENCE [LARGE SCALE GENOMIC DNA]</scope>
    <source>
        <strain evidence="2">NRRL Y-17324</strain>
    </source>
</reference>
<sequence length="71" mass="7833">MRHLQAGWDGVAWSWRAQAPPRSLRLHGAHSVKVNAAKVSISSGAHYQKLLRRLGKEILGEPLCVAVKPQL</sequence>
<dbReference type="Proteomes" id="UP000094285">
    <property type="component" value="Unassembled WGS sequence"/>
</dbReference>
<dbReference type="RefSeq" id="XP_020066636.1">
    <property type="nucleotide sequence ID" value="XM_020207112.1"/>
</dbReference>
<gene>
    <name evidence="1" type="ORF">CANTADRAFT_24429</name>
</gene>
<dbReference type="AlphaFoldDB" id="A0A1E4SPR6"/>
<keyword evidence="2" id="KW-1185">Reference proteome</keyword>
<accession>A0A1E4SPR6</accession>
<proteinExistence type="predicted"/>
<evidence type="ECO:0000313" key="1">
    <source>
        <dbReference type="EMBL" id="ODV81514.1"/>
    </source>
</evidence>
<protein>
    <submittedName>
        <fullName evidence="1">Uncharacterized protein</fullName>
    </submittedName>
</protein>
<dbReference type="EMBL" id="KV453909">
    <property type="protein sequence ID" value="ODV81514.1"/>
    <property type="molecule type" value="Genomic_DNA"/>
</dbReference>
<dbReference type="GeneID" id="30981249"/>
<organism evidence="1 2">
    <name type="scientific">Suhomyces tanzawaensis NRRL Y-17324</name>
    <dbReference type="NCBI Taxonomy" id="984487"/>
    <lineage>
        <taxon>Eukaryota</taxon>
        <taxon>Fungi</taxon>
        <taxon>Dikarya</taxon>
        <taxon>Ascomycota</taxon>
        <taxon>Saccharomycotina</taxon>
        <taxon>Pichiomycetes</taxon>
        <taxon>Debaryomycetaceae</taxon>
        <taxon>Suhomyces</taxon>
    </lineage>
</organism>
<name>A0A1E4SPR6_9ASCO</name>
<evidence type="ECO:0000313" key="2">
    <source>
        <dbReference type="Proteomes" id="UP000094285"/>
    </source>
</evidence>